<dbReference type="AlphaFoldDB" id="A0A8J8GPC7"/>
<protein>
    <submittedName>
        <fullName evidence="3">Uncharacterized protein</fullName>
    </submittedName>
</protein>
<sequence length="158" mass="17018">MDAFWQVLAVSVVLLFVLPLRIAHLYGWLYLSGAFMSVLSVIGFGDSAGLATINAQAVPALAVALLFVVRMVIEDKTEMYLPGLLLAVIIVLSSSVVRVISPVHGIDTGDQHPEGAGHGQPPQGHTIQPDEGDFTADEDLPDPDRFDAEVDEIDDLRQ</sequence>
<keyword evidence="2" id="KW-0812">Transmembrane</keyword>
<keyword evidence="2" id="KW-1133">Transmembrane helix</keyword>
<dbReference type="Proteomes" id="UP000728647">
    <property type="component" value="Unassembled WGS sequence"/>
</dbReference>
<evidence type="ECO:0000313" key="3">
    <source>
        <dbReference type="EMBL" id="NUB91100.1"/>
    </source>
</evidence>
<dbReference type="RefSeq" id="WP_174701768.1">
    <property type="nucleotide sequence ID" value="NZ_JABURA010000001.1"/>
</dbReference>
<feature type="region of interest" description="Disordered" evidence="1">
    <location>
        <begin position="108"/>
        <end position="158"/>
    </location>
</feature>
<organism evidence="3 4">
    <name type="scientific">Haloterrigena gelatinilytica</name>
    <dbReference type="NCBI Taxonomy" id="2741724"/>
    <lineage>
        <taxon>Archaea</taxon>
        <taxon>Methanobacteriati</taxon>
        <taxon>Methanobacteriota</taxon>
        <taxon>Stenosarchaea group</taxon>
        <taxon>Halobacteria</taxon>
        <taxon>Halobacteriales</taxon>
        <taxon>Natrialbaceae</taxon>
        <taxon>Haloterrigena</taxon>
    </lineage>
</organism>
<reference evidence="3" key="1">
    <citation type="submission" date="2020-06" db="EMBL/GenBank/DDBJ databases">
        <title>Haloterrigena sp. nov., an extremely halophilic archaeon isolated from a saline sediment.</title>
        <authorList>
            <person name="Liu B.-B."/>
        </authorList>
    </citation>
    <scope>NUCLEOTIDE SEQUENCE</scope>
    <source>
        <strain evidence="3">SYSU A121-1</strain>
    </source>
</reference>
<proteinExistence type="predicted"/>
<feature type="compositionally biased region" description="Acidic residues" evidence="1">
    <location>
        <begin position="130"/>
        <end position="141"/>
    </location>
</feature>
<evidence type="ECO:0000313" key="4">
    <source>
        <dbReference type="Proteomes" id="UP000728647"/>
    </source>
</evidence>
<gene>
    <name evidence="3" type="ORF">HT576_08710</name>
</gene>
<feature type="transmembrane region" description="Helical" evidence="2">
    <location>
        <begin position="80"/>
        <end position="100"/>
    </location>
</feature>
<evidence type="ECO:0000256" key="1">
    <source>
        <dbReference type="SAM" id="MobiDB-lite"/>
    </source>
</evidence>
<feature type="compositionally biased region" description="Acidic residues" evidence="1">
    <location>
        <begin position="149"/>
        <end position="158"/>
    </location>
</feature>
<feature type="transmembrane region" description="Helical" evidence="2">
    <location>
        <begin position="47"/>
        <end position="68"/>
    </location>
</feature>
<accession>A0A8J8GPC7</accession>
<name>A0A8J8GPC7_9EURY</name>
<keyword evidence="2" id="KW-0472">Membrane</keyword>
<evidence type="ECO:0000256" key="2">
    <source>
        <dbReference type="SAM" id="Phobius"/>
    </source>
</evidence>
<dbReference type="EMBL" id="JABURA010000001">
    <property type="protein sequence ID" value="NUB91100.1"/>
    <property type="molecule type" value="Genomic_DNA"/>
</dbReference>
<comment type="caution">
    <text evidence="3">The sequence shown here is derived from an EMBL/GenBank/DDBJ whole genome shotgun (WGS) entry which is preliminary data.</text>
</comment>